<gene>
    <name evidence="1" type="ORF">BDM02DRAFT_3091705</name>
</gene>
<feature type="non-terminal residue" evidence="1">
    <location>
        <position position="95"/>
    </location>
</feature>
<reference evidence="1" key="1">
    <citation type="submission" date="2019-10" db="EMBL/GenBank/DDBJ databases">
        <authorList>
            <consortium name="DOE Joint Genome Institute"/>
            <person name="Kuo A."/>
            <person name="Miyauchi S."/>
            <person name="Kiss E."/>
            <person name="Drula E."/>
            <person name="Kohler A."/>
            <person name="Sanchez-Garcia M."/>
            <person name="Andreopoulos B."/>
            <person name="Barry K.W."/>
            <person name="Bonito G."/>
            <person name="Buee M."/>
            <person name="Carver A."/>
            <person name="Chen C."/>
            <person name="Cichocki N."/>
            <person name="Clum A."/>
            <person name="Culley D."/>
            <person name="Crous P.W."/>
            <person name="Fauchery L."/>
            <person name="Girlanda M."/>
            <person name="Hayes R."/>
            <person name="Keri Z."/>
            <person name="Labutti K."/>
            <person name="Lipzen A."/>
            <person name="Lombard V."/>
            <person name="Magnuson J."/>
            <person name="Maillard F."/>
            <person name="Morin E."/>
            <person name="Murat C."/>
            <person name="Nolan M."/>
            <person name="Ohm R."/>
            <person name="Pangilinan J."/>
            <person name="Pereira M."/>
            <person name="Perotto S."/>
            <person name="Peter M."/>
            <person name="Riley R."/>
            <person name="Sitrit Y."/>
            <person name="Stielow B."/>
            <person name="Szollosi G."/>
            <person name="Zifcakova L."/>
            <person name="Stursova M."/>
            <person name="Spatafora J.W."/>
            <person name="Tedersoo L."/>
            <person name="Vaario L.-M."/>
            <person name="Yamada A."/>
            <person name="Yan M."/>
            <person name="Wang P."/>
            <person name="Xu J."/>
            <person name="Bruns T."/>
            <person name="Baldrian P."/>
            <person name="Vilgalys R."/>
            <person name="Henrissat B."/>
            <person name="Grigoriev I.V."/>
            <person name="Hibbett D."/>
            <person name="Nagy L.G."/>
            <person name="Martin F.M."/>
        </authorList>
    </citation>
    <scope>NUCLEOTIDE SEQUENCE</scope>
    <source>
        <strain evidence="1">P2</strain>
    </source>
</reference>
<dbReference type="Proteomes" id="UP000886501">
    <property type="component" value="Unassembled WGS sequence"/>
</dbReference>
<name>A0ACB6ZP58_THEGA</name>
<evidence type="ECO:0000313" key="2">
    <source>
        <dbReference type="Proteomes" id="UP000886501"/>
    </source>
</evidence>
<comment type="caution">
    <text evidence="1">The sequence shown here is derived from an EMBL/GenBank/DDBJ whole genome shotgun (WGS) entry which is preliminary data.</text>
</comment>
<keyword evidence="2" id="KW-1185">Reference proteome</keyword>
<organism evidence="1 2">
    <name type="scientific">Thelephora ganbajun</name>
    <name type="common">Ganba fungus</name>
    <dbReference type="NCBI Taxonomy" id="370292"/>
    <lineage>
        <taxon>Eukaryota</taxon>
        <taxon>Fungi</taxon>
        <taxon>Dikarya</taxon>
        <taxon>Basidiomycota</taxon>
        <taxon>Agaricomycotina</taxon>
        <taxon>Agaricomycetes</taxon>
        <taxon>Thelephorales</taxon>
        <taxon>Thelephoraceae</taxon>
        <taxon>Thelephora</taxon>
    </lineage>
</organism>
<reference evidence="1" key="2">
    <citation type="journal article" date="2020" name="Nat. Commun.">
        <title>Large-scale genome sequencing of mycorrhizal fungi provides insights into the early evolution of symbiotic traits.</title>
        <authorList>
            <person name="Miyauchi S."/>
            <person name="Kiss E."/>
            <person name="Kuo A."/>
            <person name="Drula E."/>
            <person name="Kohler A."/>
            <person name="Sanchez-Garcia M."/>
            <person name="Morin E."/>
            <person name="Andreopoulos B."/>
            <person name="Barry K.W."/>
            <person name="Bonito G."/>
            <person name="Buee M."/>
            <person name="Carver A."/>
            <person name="Chen C."/>
            <person name="Cichocki N."/>
            <person name="Clum A."/>
            <person name="Culley D."/>
            <person name="Crous P.W."/>
            <person name="Fauchery L."/>
            <person name="Girlanda M."/>
            <person name="Hayes R.D."/>
            <person name="Keri Z."/>
            <person name="LaButti K."/>
            <person name="Lipzen A."/>
            <person name="Lombard V."/>
            <person name="Magnuson J."/>
            <person name="Maillard F."/>
            <person name="Murat C."/>
            <person name="Nolan M."/>
            <person name="Ohm R.A."/>
            <person name="Pangilinan J."/>
            <person name="Pereira M.F."/>
            <person name="Perotto S."/>
            <person name="Peter M."/>
            <person name="Pfister S."/>
            <person name="Riley R."/>
            <person name="Sitrit Y."/>
            <person name="Stielow J.B."/>
            <person name="Szollosi G."/>
            <person name="Zifcakova L."/>
            <person name="Stursova M."/>
            <person name="Spatafora J.W."/>
            <person name="Tedersoo L."/>
            <person name="Vaario L.M."/>
            <person name="Yamada A."/>
            <person name="Yan M."/>
            <person name="Wang P."/>
            <person name="Xu J."/>
            <person name="Bruns T."/>
            <person name="Baldrian P."/>
            <person name="Vilgalys R."/>
            <person name="Dunand C."/>
            <person name="Henrissat B."/>
            <person name="Grigoriev I.V."/>
            <person name="Hibbett D."/>
            <person name="Nagy L.G."/>
            <person name="Martin F.M."/>
        </authorList>
    </citation>
    <scope>NUCLEOTIDE SEQUENCE</scope>
    <source>
        <strain evidence="1">P2</strain>
    </source>
</reference>
<sequence>MDTQDSVPTLTFPCRTPNEERKIVRPPNAFMLFRSWLIRDGKLPPEIGRRQQNISKVAGKAWRLLDEHSKKKWNKEASRRLEDHQRSCPDHKFAP</sequence>
<evidence type="ECO:0000313" key="1">
    <source>
        <dbReference type="EMBL" id="KAF9651228.1"/>
    </source>
</evidence>
<protein>
    <submittedName>
        <fullName evidence="1">Uncharacterized protein</fullName>
    </submittedName>
</protein>
<proteinExistence type="predicted"/>
<dbReference type="EMBL" id="MU117977">
    <property type="protein sequence ID" value="KAF9651228.1"/>
    <property type="molecule type" value="Genomic_DNA"/>
</dbReference>
<accession>A0ACB6ZP58</accession>